<gene>
    <name evidence="2" type="ORF">HMH01_08250</name>
</gene>
<proteinExistence type="predicted"/>
<reference evidence="2 3" key="1">
    <citation type="submission" date="2020-05" db="EMBL/GenBank/DDBJ databases">
        <title>Gimesia benthica sp. nov., a novel planctomycete isolated from a deep-sea water sample of the Northwest Indian Ocean.</title>
        <authorList>
            <person name="Wang J."/>
            <person name="Ruan C."/>
            <person name="Song L."/>
            <person name="Zhu Y."/>
            <person name="Li A."/>
            <person name="Zheng X."/>
            <person name="Wang L."/>
            <person name="Lu Z."/>
            <person name="Huang Y."/>
            <person name="Du W."/>
            <person name="Zhou Y."/>
            <person name="Huang L."/>
            <person name="Dai X."/>
        </authorList>
    </citation>
    <scope>NUCLEOTIDE SEQUENCE [LARGE SCALE GENOMIC DNA]</scope>
    <source>
        <strain evidence="2 3">YYQ-30</strain>
    </source>
</reference>
<protein>
    <submittedName>
        <fullName evidence="2">Uncharacterized protein</fullName>
    </submittedName>
</protein>
<organism evidence="2 3">
    <name type="scientific">Halovulum dunhuangense</name>
    <dbReference type="NCBI Taxonomy" id="1505036"/>
    <lineage>
        <taxon>Bacteria</taxon>
        <taxon>Pseudomonadati</taxon>
        <taxon>Pseudomonadota</taxon>
        <taxon>Alphaproteobacteria</taxon>
        <taxon>Rhodobacterales</taxon>
        <taxon>Paracoccaceae</taxon>
        <taxon>Halovulum</taxon>
    </lineage>
</organism>
<accession>A0A849L2G3</accession>
<evidence type="ECO:0000313" key="3">
    <source>
        <dbReference type="Proteomes" id="UP000572377"/>
    </source>
</evidence>
<comment type="caution">
    <text evidence="2">The sequence shown here is derived from an EMBL/GenBank/DDBJ whole genome shotgun (WGS) entry which is preliminary data.</text>
</comment>
<evidence type="ECO:0000256" key="1">
    <source>
        <dbReference type="SAM" id="MobiDB-lite"/>
    </source>
</evidence>
<sequence length="79" mass="8369">MTPVDTGPGHSRSFASLQRILSTLVRRRSPMSSIAHPDDRLSADVGLPPTGERPLMPHEAAARLALLAWRQAAGTGAGE</sequence>
<dbReference type="Proteomes" id="UP000572377">
    <property type="component" value="Unassembled WGS sequence"/>
</dbReference>
<keyword evidence="3" id="KW-1185">Reference proteome</keyword>
<feature type="region of interest" description="Disordered" evidence="1">
    <location>
        <begin position="28"/>
        <end position="55"/>
    </location>
</feature>
<dbReference type="AlphaFoldDB" id="A0A849L2G3"/>
<dbReference type="RefSeq" id="WP_171324188.1">
    <property type="nucleotide sequence ID" value="NZ_JABFBC010000001.1"/>
</dbReference>
<name>A0A849L2G3_9RHOB</name>
<dbReference type="EMBL" id="JABFBC010000001">
    <property type="protein sequence ID" value="NNU80430.1"/>
    <property type="molecule type" value="Genomic_DNA"/>
</dbReference>
<evidence type="ECO:0000313" key="2">
    <source>
        <dbReference type="EMBL" id="NNU80430.1"/>
    </source>
</evidence>